<evidence type="ECO:0000256" key="3">
    <source>
        <dbReference type="ARBA" id="ARBA00022989"/>
    </source>
</evidence>
<feature type="domain" description="ABC-2 type transporter transmembrane" evidence="6">
    <location>
        <begin position="10"/>
        <end position="83"/>
    </location>
</feature>
<protein>
    <recommendedName>
        <fullName evidence="6">ABC-2 type transporter transmembrane domain-containing protein</fullName>
    </recommendedName>
</protein>
<proteinExistence type="predicted"/>
<evidence type="ECO:0000313" key="7">
    <source>
        <dbReference type="EMBL" id="KAJ8936936.1"/>
    </source>
</evidence>
<keyword evidence="2 5" id="KW-0812">Transmembrane</keyword>
<dbReference type="EMBL" id="JANEYF010003363">
    <property type="protein sequence ID" value="KAJ8936936.1"/>
    <property type="molecule type" value="Genomic_DNA"/>
</dbReference>
<dbReference type="GO" id="GO:0140359">
    <property type="term" value="F:ABC-type transporter activity"/>
    <property type="evidence" value="ECO:0007669"/>
    <property type="project" value="InterPro"/>
</dbReference>
<dbReference type="GO" id="GO:0016020">
    <property type="term" value="C:membrane"/>
    <property type="evidence" value="ECO:0007669"/>
    <property type="project" value="UniProtKB-SubCell"/>
</dbReference>
<dbReference type="InterPro" id="IPR013525">
    <property type="entry name" value="ABC2_TM"/>
</dbReference>
<evidence type="ECO:0000259" key="6">
    <source>
        <dbReference type="Pfam" id="PF01061"/>
    </source>
</evidence>
<sequence>MSGFPTTGFQQFVILLKRSMYIILMDKTLTRMRLVAHFIIGCLIGLIYYDIGNDAAKVMSNAGCLFFCVMFMMFTAMMPTILTCKILYSMLKKSY</sequence>
<keyword evidence="8" id="KW-1185">Reference proteome</keyword>
<evidence type="ECO:0000256" key="4">
    <source>
        <dbReference type="ARBA" id="ARBA00023136"/>
    </source>
</evidence>
<name>A0AAV8XDC0_9CUCU</name>
<comment type="subcellular location">
    <subcellularLocation>
        <location evidence="1">Membrane</location>
        <topology evidence="1">Multi-pass membrane protein</topology>
    </subcellularLocation>
</comment>
<evidence type="ECO:0000256" key="2">
    <source>
        <dbReference type="ARBA" id="ARBA00022692"/>
    </source>
</evidence>
<evidence type="ECO:0000256" key="5">
    <source>
        <dbReference type="SAM" id="Phobius"/>
    </source>
</evidence>
<feature type="transmembrane region" description="Helical" evidence="5">
    <location>
        <begin position="34"/>
        <end position="51"/>
    </location>
</feature>
<evidence type="ECO:0000256" key="1">
    <source>
        <dbReference type="ARBA" id="ARBA00004141"/>
    </source>
</evidence>
<accession>A0AAV8XDC0</accession>
<dbReference type="Proteomes" id="UP001162156">
    <property type="component" value="Unassembled WGS sequence"/>
</dbReference>
<comment type="caution">
    <text evidence="7">The sequence shown here is derived from an EMBL/GenBank/DDBJ whole genome shotgun (WGS) entry which is preliminary data.</text>
</comment>
<dbReference type="AlphaFoldDB" id="A0AAV8XDC0"/>
<gene>
    <name evidence="7" type="ORF">NQ314_012117</name>
</gene>
<organism evidence="7 8">
    <name type="scientific">Rhamnusium bicolor</name>
    <dbReference type="NCBI Taxonomy" id="1586634"/>
    <lineage>
        <taxon>Eukaryota</taxon>
        <taxon>Metazoa</taxon>
        <taxon>Ecdysozoa</taxon>
        <taxon>Arthropoda</taxon>
        <taxon>Hexapoda</taxon>
        <taxon>Insecta</taxon>
        <taxon>Pterygota</taxon>
        <taxon>Neoptera</taxon>
        <taxon>Endopterygota</taxon>
        <taxon>Coleoptera</taxon>
        <taxon>Polyphaga</taxon>
        <taxon>Cucujiformia</taxon>
        <taxon>Chrysomeloidea</taxon>
        <taxon>Cerambycidae</taxon>
        <taxon>Lepturinae</taxon>
        <taxon>Rhagiini</taxon>
        <taxon>Rhamnusium</taxon>
    </lineage>
</organism>
<keyword evidence="4 5" id="KW-0472">Membrane</keyword>
<feature type="transmembrane region" description="Helical" evidence="5">
    <location>
        <begin position="63"/>
        <end position="88"/>
    </location>
</feature>
<keyword evidence="3 5" id="KW-1133">Transmembrane helix</keyword>
<dbReference type="Pfam" id="PF01061">
    <property type="entry name" value="ABC2_membrane"/>
    <property type="match status" value="1"/>
</dbReference>
<evidence type="ECO:0000313" key="8">
    <source>
        <dbReference type="Proteomes" id="UP001162156"/>
    </source>
</evidence>
<reference evidence="7" key="1">
    <citation type="journal article" date="2023" name="Insect Mol. Biol.">
        <title>Genome sequencing provides insights into the evolution of gene families encoding plant cell wall-degrading enzymes in longhorned beetles.</title>
        <authorList>
            <person name="Shin N.R."/>
            <person name="Okamura Y."/>
            <person name="Kirsch R."/>
            <person name="Pauchet Y."/>
        </authorList>
    </citation>
    <scope>NUCLEOTIDE SEQUENCE</scope>
    <source>
        <strain evidence="7">RBIC_L_NR</strain>
    </source>
</reference>